<name>F3YYS6_DESAF</name>
<evidence type="ECO:0008006" key="3">
    <source>
        <dbReference type="Google" id="ProtNLM"/>
    </source>
</evidence>
<dbReference type="SUPFAM" id="SSF159275">
    <property type="entry name" value="PA1994-like"/>
    <property type="match status" value="1"/>
</dbReference>
<evidence type="ECO:0000313" key="2">
    <source>
        <dbReference type="Proteomes" id="UP000007844"/>
    </source>
</evidence>
<dbReference type="Proteomes" id="UP000007844">
    <property type="component" value="Chromosome"/>
</dbReference>
<organism evidence="1 2">
    <name type="scientific">Desulfocurvibacter africanus subsp. africanus str. Walvis Bay</name>
    <dbReference type="NCBI Taxonomy" id="690850"/>
    <lineage>
        <taxon>Bacteria</taxon>
        <taxon>Pseudomonadati</taxon>
        <taxon>Thermodesulfobacteriota</taxon>
        <taxon>Desulfovibrionia</taxon>
        <taxon>Desulfovibrionales</taxon>
        <taxon>Desulfovibrionaceae</taxon>
        <taxon>Desulfocurvibacter</taxon>
    </lineage>
</organism>
<reference evidence="1 2" key="1">
    <citation type="journal article" date="2011" name="J. Bacteriol.">
        <title>Genome sequence of the mercury-methylating and pleomorphic Desulfovibrio africanus Strain Walvis Bay.</title>
        <authorList>
            <person name="Brown S.D."/>
            <person name="Wall J.D."/>
            <person name="Kucken A.M."/>
            <person name="Gilmour C.C."/>
            <person name="Podar M."/>
            <person name="Brandt C.C."/>
            <person name="Teshima H."/>
            <person name="Detter J.C."/>
            <person name="Han C.S."/>
            <person name="Land M.L."/>
            <person name="Lucas S."/>
            <person name="Han J."/>
            <person name="Pennacchio L."/>
            <person name="Nolan M."/>
            <person name="Pitluck S."/>
            <person name="Woyke T."/>
            <person name="Goodwin L."/>
            <person name="Palumbo A.V."/>
            <person name="Elias D.A."/>
        </authorList>
    </citation>
    <scope>NUCLEOTIDE SEQUENCE [LARGE SCALE GENOMIC DNA]</scope>
    <source>
        <strain evidence="1 2">Walvis Bay</strain>
    </source>
</reference>
<dbReference type="AlphaFoldDB" id="F3YYS6"/>
<dbReference type="eggNOG" id="COG3554">
    <property type="taxonomic scope" value="Bacteria"/>
</dbReference>
<dbReference type="HOGENOM" id="CLU_055771_2_0_7"/>
<sequence length="184" mass="20486">MMVDTILWRRLDTPGHDACRLEQTGTGWRLAGVAAFRHEGVPACLAYQVECDAKWRTSKGTVQGWVGARAVDLLIQRTPAGVWTLHGEVVPHLDGCFDLDLGFTPATNLFQLRRAALQVGQSAAIPVAWLDVADSALQVLQQRYERRNAGMYWYEAPRFGYAASLDVLPVGFILRYPGLWEAET</sequence>
<dbReference type="InterPro" id="IPR009467">
    <property type="entry name" value="Glycolipid-bd_prot_put"/>
</dbReference>
<dbReference type="RefSeq" id="WP_014261515.1">
    <property type="nucleotide sequence ID" value="NC_016629.1"/>
</dbReference>
<gene>
    <name evidence="1" type="ORF">Desaf_3625</name>
</gene>
<evidence type="ECO:0000313" key="1">
    <source>
        <dbReference type="EMBL" id="EGJ51902.1"/>
    </source>
</evidence>
<accession>F3YYS6</accession>
<dbReference type="KEGG" id="daf:Desaf_3625"/>
<keyword evidence="2" id="KW-1185">Reference proteome</keyword>
<proteinExistence type="predicted"/>
<protein>
    <recommendedName>
        <fullName evidence="3">Glycolipid-binding domain-containing protein</fullName>
    </recommendedName>
</protein>
<dbReference type="EMBL" id="CP003221">
    <property type="protein sequence ID" value="EGJ51902.1"/>
    <property type="molecule type" value="Genomic_DNA"/>
</dbReference>
<dbReference type="Pfam" id="PF06475">
    <property type="entry name" value="Glycolipid_bind"/>
    <property type="match status" value="1"/>
</dbReference>